<gene>
    <name evidence="1" type="ORF">OS493_013105</name>
</gene>
<keyword evidence="2" id="KW-1185">Reference proteome</keyword>
<proteinExistence type="predicted"/>
<comment type="caution">
    <text evidence="1">The sequence shown here is derived from an EMBL/GenBank/DDBJ whole genome shotgun (WGS) entry which is preliminary data.</text>
</comment>
<dbReference type="AlphaFoldDB" id="A0A9X0CKP7"/>
<dbReference type="EMBL" id="MU827307">
    <property type="protein sequence ID" value="KAJ7362017.1"/>
    <property type="molecule type" value="Genomic_DNA"/>
</dbReference>
<reference evidence="1" key="1">
    <citation type="submission" date="2023-01" db="EMBL/GenBank/DDBJ databases">
        <title>Genome assembly of the deep-sea coral Lophelia pertusa.</title>
        <authorList>
            <person name="Herrera S."/>
            <person name="Cordes E."/>
        </authorList>
    </citation>
    <scope>NUCLEOTIDE SEQUENCE</scope>
    <source>
        <strain evidence="1">USNM1676648</strain>
        <tissue evidence="1">Polyp</tissue>
    </source>
</reference>
<dbReference type="OrthoDB" id="5957776at2759"/>
<sequence>MVFSLKNIDDAGFGLRDSSKLECLINRKSGTNQDQAAAAELVNVWGSCAHVFVATNAGRNLHAFESIPRSKWTPESEGLLLQDQESPIASVLSSTEHPSLIFIVHQNSMTECWEFTQSNYKWIKRNEFQLSNTKALKYCMSFFTLC</sequence>
<organism evidence="1 2">
    <name type="scientific">Desmophyllum pertusum</name>
    <dbReference type="NCBI Taxonomy" id="174260"/>
    <lineage>
        <taxon>Eukaryota</taxon>
        <taxon>Metazoa</taxon>
        <taxon>Cnidaria</taxon>
        <taxon>Anthozoa</taxon>
        <taxon>Hexacorallia</taxon>
        <taxon>Scleractinia</taxon>
        <taxon>Caryophylliina</taxon>
        <taxon>Caryophylliidae</taxon>
        <taxon>Desmophyllum</taxon>
    </lineage>
</organism>
<evidence type="ECO:0000313" key="1">
    <source>
        <dbReference type="EMBL" id="KAJ7362017.1"/>
    </source>
</evidence>
<accession>A0A9X0CKP7</accession>
<dbReference type="Proteomes" id="UP001163046">
    <property type="component" value="Unassembled WGS sequence"/>
</dbReference>
<protein>
    <submittedName>
        <fullName evidence="1">Uncharacterized protein</fullName>
    </submittedName>
</protein>
<name>A0A9X0CKP7_9CNID</name>
<evidence type="ECO:0000313" key="2">
    <source>
        <dbReference type="Proteomes" id="UP001163046"/>
    </source>
</evidence>